<dbReference type="OMA" id="RWLRWTH"/>
<proteinExistence type="predicted"/>
<organism evidence="2 3">
    <name type="scientific">Hyaloperonospora arabidopsidis (strain Emoy2)</name>
    <name type="common">Downy mildew agent</name>
    <name type="synonym">Peronospora arabidopsidis</name>
    <dbReference type="NCBI Taxonomy" id="559515"/>
    <lineage>
        <taxon>Eukaryota</taxon>
        <taxon>Sar</taxon>
        <taxon>Stramenopiles</taxon>
        <taxon>Oomycota</taxon>
        <taxon>Peronosporomycetes</taxon>
        <taxon>Peronosporales</taxon>
        <taxon>Peronosporaceae</taxon>
        <taxon>Hyaloperonospora</taxon>
    </lineage>
</organism>
<evidence type="ECO:0000256" key="1">
    <source>
        <dbReference type="SAM" id="SignalP"/>
    </source>
</evidence>
<dbReference type="EnsemblProtists" id="HpaT809753">
    <property type="protein sequence ID" value="HpaP809753"/>
    <property type="gene ID" value="HpaG809753"/>
</dbReference>
<dbReference type="Proteomes" id="UP000011713">
    <property type="component" value="Unassembled WGS sequence"/>
</dbReference>
<feature type="chain" id="PRO_5004048929" description="RxLR effector candidate protein" evidence="1">
    <location>
        <begin position="21"/>
        <end position="594"/>
    </location>
</feature>
<protein>
    <recommendedName>
        <fullName evidence="4">RxLR effector candidate protein</fullName>
    </recommendedName>
</protein>
<dbReference type="InParanoid" id="M4BTG8"/>
<reference evidence="3" key="1">
    <citation type="journal article" date="2010" name="Science">
        <title>Signatures of adaptation to obligate biotrophy in the Hyaloperonospora arabidopsidis genome.</title>
        <authorList>
            <person name="Baxter L."/>
            <person name="Tripathy S."/>
            <person name="Ishaque N."/>
            <person name="Boot N."/>
            <person name="Cabral A."/>
            <person name="Kemen E."/>
            <person name="Thines M."/>
            <person name="Ah-Fong A."/>
            <person name="Anderson R."/>
            <person name="Badejoko W."/>
            <person name="Bittner-Eddy P."/>
            <person name="Boore J.L."/>
            <person name="Chibucos M.C."/>
            <person name="Coates M."/>
            <person name="Dehal P."/>
            <person name="Delehaunty K."/>
            <person name="Dong S."/>
            <person name="Downton P."/>
            <person name="Dumas B."/>
            <person name="Fabro G."/>
            <person name="Fronick C."/>
            <person name="Fuerstenberg S.I."/>
            <person name="Fulton L."/>
            <person name="Gaulin E."/>
            <person name="Govers F."/>
            <person name="Hughes L."/>
            <person name="Humphray S."/>
            <person name="Jiang R.H."/>
            <person name="Judelson H."/>
            <person name="Kamoun S."/>
            <person name="Kyung K."/>
            <person name="Meijer H."/>
            <person name="Minx P."/>
            <person name="Morris P."/>
            <person name="Nelson J."/>
            <person name="Phuntumart V."/>
            <person name="Qutob D."/>
            <person name="Rehmany A."/>
            <person name="Rougon-Cardoso A."/>
            <person name="Ryden P."/>
            <person name="Torto-Alalibo T."/>
            <person name="Studholme D."/>
            <person name="Wang Y."/>
            <person name="Win J."/>
            <person name="Wood J."/>
            <person name="Clifton S.W."/>
            <person name="Rogers J."/>
            <person name="Van den Ackerveken G."/>
            <person name="Jones J.D."/>
            <person name="McDowell J.M."/>
            <person name="Beynon J."/>
            <person name="Tyler B.M."/>
        </authorList>
    </citation>
    <scope>NUCLEOTIDE SEQUENCE [LARGE SCALE GENOMIC DNA]</scope>
    <source>
        <strain evidence="3">Emoy2</strain>
    </source>
</reference>
<dbReference type="VEuPathDB" id="FungiDB:HpaG809753"/>
<dbReference type="eggNOG" id="ENOG502RGIG">
    <property type="taxonomic scope" value="Eukaryota"/>
</dbReference>
<dbReference type="EMBL" id="JH597840">
    <property type="status" value="NOT_ANNOTATED_CDS"/>
    <property type="molecule type" value="Genomic_DNA"/>
</dbReference>
<reference evidence="2" key="2">
    <citation type="submission" date="2015-06" db="UniProtKB">
        <authorList>
            <consortium name="EnsemblProtists"/>
        </authorList>
    </citation>
    <scope>IDENTIFICATION</scope>
    <source>
        <strain evidence="2">Emoy2</strain>
    </source>
</reference>
<feature type="signal peptide" evidence="1">
    <location>
        <begin position="1"/>
        <end position="20"/>
    </location>
</feature>
<keyword evidence="3" id="KW-1185">Reference proteome</keyword>
<name>M4BTG8_HYAAE</name>
<sequence>MQRYARSIIVTVATLTPLTALAIGEAAKQYDDSNKVVYAKQQLLRWGRSFENKKVASRESSESKAVDASAWLGPAPPKFPYLLSISSGDNPAVVLNELLEGAKVLGSYEERACETLARLTTPTSAFQLFIHKIATQYVTMGTVFHGDLPTSFGAEADDVTMDAMVRALRDMKCSEEVNESSQEKCDWNGAGDTEHAQTRPAYPVFLIRDFDALGDLEAERWLRWTHQVSSEGLAHVVLLTFAPVTPSKAHWLQTRHKNGLFSALDGSHDFVSILLRLANDQVDFTSAEEKLCKVAEMHDLRLLCDPTTTSRSTDLMSDRNSGVISESNKYGDEIEIILTTSGNWWSDINEICRRLKENKLNDVVHPDARLAMIHEVCNDFVKDIESRLLEALHLDGSLELPRKLHTSNIDESVLPAAVGHASDVTKTGEILSALGAWKCFETLTGVVPVTGGSSFARSPQHLLGRRSKTPLNCVSPVDALLPFNYREGGERKFLDLIDHQLLLLRPKSDTFYKVILEFDRHAANVEMQNEIEQYEREIVEQRKFFFEMKSDFAILQFSMTPAEKAQREAELALFDVELQAKDVYLKKLRSLLTL</sequence>
<keyword evidence="1" id="KW-0732">Signal</keyword>
<evidence type="ECO:0008006" key="4">
    <source>
        <dbReference type="Google" id="ProtNLM"/>
    </source>
</evidence>
<dbReference type="HOGENOM" id="CLU_032527_0_0_1"/>
<evidence type="ECO:0000313" key="2">
    <source>
        <dbReference type="EnsemblProtists" id="HpaP809753"/>
    </source>
</evidence>
<evidence type="ECO:0000313" key="3">
    <source>
        <dbReference type="Proteomes" id="UP000011713"/>
    </source>
</evidence>
<dbReference type="AlphaFoldDB" id="M4BTG8"/>
<accession>M4BTG8</accession>